<proteinExistence type="predicted"/>
<evidence type="ECO:0000256" key="1">
    <source>
        <dbReference type="SAM" id="Coils"/>
    </source>
</evidence>
<protein>
    <submittedName>
        <fullName evidence="3">Uncharacterized protein</fullName>
    </submittedName>
</protein>
<reference evidence="3 4" key="1">
    <citation type="submission" date="2020-06" db="EMBL/GenBank/DDBJ databases">
        <title>Transcriptomic and genomic resources for Thalictrum thalictroides and T. hernandezii: Facilitating candidate gene discovery in an emerging model plant lineage.</title>
        <authorList>
            <person name="Arias T."/>
            <person name="Riano-Pachon D.M."/>
            <person name="Di Stilio V.S."/>
        </authorList>
    </citation>
    <scope>NUCLEOTIDE SEQUENCE [LARGE SCALE GENOMIC DNA]</scope>
    <source>
        <strain evidence="4">cv. WT478/WT964</strain>
        <tissue evidence="3">Leaves</tissue>
    </source>
</reference>
<comment type="caution">
    <text evidence="3">The sequence shown here is derived from an EMBL/GenBank/DDBJ whole genome shotgun (WGS) entry which is preliminary data.</text>
</comment>
<organism evidence="3 4">
    <name type="scientific">Thalictrum thalictroides</name>
    <name type="common">Rue-anemone</name>
    <name type="synonym">Anemone thalictroides</name>
    <dbReference type="NCBI Taxonomy" id="46969"/>
    <lineage>
        <taxon>Eukaryota</taxon>
        <taxon>Viridiplantae</taxon>
        <taxon>Streptophyta</taxon>
        <taxon>Embryophyta</taxon>
        <taxon>Tracheophyta</taxon>
        <taxon>Spermatophyta</taxon>
        <taxon>Magnoliopsida</taxon>
        <taxon>Ranunculales</taxon>
        <taxon>Ranunculaceae</taxon>
        <taxon>Thalictroideae</taxon>
        <taxon>Thalictrum</taxon>
    </lineage>
</organism>
<gene>
    <name evidence="3" type="ORF">FRX31_006836</name>
</gene>
<keyword evidence="4" id="KW-1185">Reference proteome</keyword>
<evidence type="ECO:0000313" key="4">
    <source>
        <dbReference type="Proteomes" id="UP000554482"/>
    </source>
</evidence>
<feature type="coiled-coil region" evidence="1">
    <location>
        <begin position="17"/>
        <end position="83"/>
    </location>
</feature>
<evidence type="ECO:0000256" key="2">
    <source>
        <dbReference type="SAM" id="MobiDB-lite"/>
    </source>
</evidence>
<evidence type="ECO:0000313" key="3">
    <source>
        <dbReference type="EMBL" id="KAF5203577.1"/>
    </source>
</evidence>
<feature type="region of interest" description="Disordered" evidence="2">
    <location>
        <begin position="91"/>
        <end position="121"/>
    </location>
</feature>
<name>A0A7J6X3A9_THATH</name>
<dbReference type="Proteomes" id="UP000554482">
    <property type="component" value="Unassembled WGS sequence"/>
</dbReference>
<sequence>MQVNANFQGIRLIAEAGEAANLELKAVKDDLEACKRQLIVAEQCERDLRKKLQSKEKEVEQLVQVLEEEKKDHRATYEAWKAKWDELMTIGTPEEEGTPVVDELPAGTPMDALAGPPVADK</sequence>
<keyword evidence="1" id="KW-0175">Coiled coil</keyword>
<accession>A0A7J6X3A9</accession>
<dbReference type="EMBL" id="JABWDY010006605">
    <property type="protein sequence ID" value="KAF5203577.1"/>
    <property type="molecule type" value="Genomic_DNA"/>
</dbReference>
<dbReference type="AlphaFoldDB" id="A0A7J6X3A9"/>